<dbReference type="EMBL" id="CP150850">
    <property type="protein sequence ID" value="WZW56693.1"/>
    <property type="molecule type" value="Genomic_DNA"/>
</dbReference>
<evidence type="ECO:0000313" key="2">
    <source>
        <dbReference type="Proteomes" id="UP001484179"/>
    </source>
</evidence>
<evidence type="ECO:0008006" key="3">
    <source>
        <dbReference type="Google" id="ProtNLM"/>
    </source>
</evidence>
<organism evidence="1 2">
    <name type="scientific">Burkholderia pyrrocinia</name>
    <name type="common">Pseudomonas pyrrocinia</name>
    <dbReference type="NCBI Taxonomy" id="60550"/>
    <lineage>
        <taxon>Bacteria</taxon>
        <taxon>Pseudomonadati</taxon>
        <taxon>Pseudomonadota</taxon>
        <taxon>Betaproteobacteria</taxon>
        <taxon>Burkholderiales</taxon>
        <taxon>Burkholderiaceae</taxon>
        <taxon>Burkholderia</taxon>
        <taxon>Burkholderia cepacia complex</taxon>
    </lineage>
</organism>
<protein>
    <recommendedName>
        <fullName evidence="3">CdiI immunity protein domain-containing protein</fullName>
    </recommendedName>
</protein>
<accession>A0ABZ3BP19</accession>
<gene>
    <name evidence="1" type="ORF">WN985_29800</name>
</gene>
<name>A0ABZ3BP19_BURPY</name>
<dbReference type="Proteomes" id="UP001484179">
    <property type="component" value="Chromosome 2"/>
</dbReference>
<sequence length="107" mass="12562">MTFDDEYAFSSRFMQRLFDKYLKRFQNGTYFENAFYITVILKGESLHELIPELHEMTETIDKALATYDPTFLRVVEQHGVMFSEPLEFFAELMNGVEEPISVKASTE</sequence>
<evidence type="ECO:0000313" key="1">
    <source>
        <dbReference type="EMBL" id="WZW56693.1"/>
    </source>
</evidence>
<keyword evidence="2" id="KW-1185">Reference proteome</keyword>
<reference evidence="1 2" key="1">
    <citation type="submission" date="2024-04" db="EMBL/GenBank/DDBJ databases">
        <title>Biological Control Activity of Plant Growth Promoting Rhizobacteria Burkholderia pyrrocinia BX1 against Tobacco black shank Introduction Tobacco black shank (TBS) caused by the oomycete Phytophthora. nicotianae (P. nicotianae) has become a destructive soil.</title>
        <authorList>
            <person name="Liu X."/>
            <person name="Shu C."/>
        </authorList>
    </citation>
    <scope>NUCLEOTIDE SEQUENCE [LARGE SCALE GENOMIC DNA]</scope>
    <source>
        <strain evidence="1 2">BX1</strain>
    </source>
</reference>
<proteinExistence type="predicted"/>
<dbReference type="RefSeq" id="WP_342310549.1">
    <property type="nucleotide sequence ID" value="NZ_CP150850.1"/>
</dbReference>